<dbReference type="EMBL" id="CP047423">
    <property type="protein sequence ID" value="QPD04830.1"/>
    <property type="molecule type" value="Genomic_DNA"/>
</dbReference>
<name>A0A7S8J0B5_9BACT</name>
<evidence type="ECO:0000256" key="5">
    <source>
        <dbReference type="ARBA" id="ARBA00022989"/>
    </source>
</evidence>
<feature type="region of interest" description="Disordered" evidence="8">
    <location>
        <begin position="240"/>
        <end position="279"/>
    </location>
</feature>
<dbReference type="KEGG" id="nkf:Nkreftii_002604"/>
<dbReference type="Proteomes" id="UP000593737">
    <property type="component" value="Chromosome"/>
</dbReference>
<organism evidence="11 12">
    <name type="scientific">Candidatus Nitrospira kreftii</name>
    <dbReference type="NCBI Taxonomy" id="2652173"/>
    <lineage>
        <taxon>Bacteria</taxon>
        <taxon>Pseudomonadati</taxon>
        <taxon>Nitrospirota</taxon>
        <taxon>Nitrospiria</taxon>
        <taxon>Nitrospirales</taxon>
        <taxon>Nitrospiraceae</taxon>
        <taxon>Nitrospira</taxon>
    </lineage>
</organism>
<dbReference type="CDD" id="cd07185">
    <property type="entry name" value="OmpA_C-like"/>
    <property type="match status" value="1"/>
</dbReference>
<feature type="domain" description="OmpA-like" evidence="10">
    <location>
        <begin position="116"/>
        <end position="237"/>
    </location>
</feature>
<dbReference type="Gene3D" id="3.30.1330.60">
    <property type="entry name" value="OmpA-like domain"/>
    <property type="match status" value="1"/>
</dbReference>
<protein>
    <recommendedName>
        <fullName evidence="10">OmpA-like domain-containing protein</fullName>
    </recommendedName>
</protein>
<keyword evidence="4 9" id="KW-0812">Transmembrane</keyword>
<comment type="subcellular location">
    <subcellularLocation>
        <location evidence="1">Cell membrane</location>
        <topology evidence="1">Single-pass membrane protein</topology>
    </subcellularLocation>
</comment>
<dbReference type="InterPro" id="IPR025713">
    <property type="entry name" value="MotB-like_N_dom"/>
</dbReference>
<proteinExistence type="inferred from homology"/>
<reference evidence="11 12" key="1">
    <citation type="journal article" date="2020" name="ISME J.">
        <title>Enrichment and physiological characterization of a novel comammox Nitrospira indicates ammonium inhibition of complete nitrification.</title>
        <authorList>
            <person name="Sakoula D."/>
            <person name="Koch H."/>
            <person name="Frank J."/>
            <person name="Jetten M.S.M."/>
            <person name="van Kessel M.A.H.J."/>
            <person name="Lucker S."/>
        </authorList>
    </citation>
    <scope>NUCLEOTIDE SEQUENCE [LARGE SCALE GENOMIC DNA]</scope>
    <source>
        <strain evidence="11">Comreactor17</strain>
    </source>
</reference>
<evidence type="ECO:0000256" key="8">
    <source>
        <dbReference type="SAM" id="MobiDB-lite"/>
    </source>
</evidence>
<evidence type="ECO:0000256" key="4">
    <source>
        <dbReference type="ARBA" id="ARBA00022692"/>
    </source>
</evidence>
<evidence type="ECO:0000256" key="6">
    <source>
        <dbReference type="ARBA" id="ARBA00023136"/>
    </source>
</evidence>
<accession>A0A7S8J0B5</accession>
<feature type="transmembrane region" description="Helical" evidence="9">
    <location>
        <begin position="16"/>
        <end position="36"/>
    </location>
</feature>
<keyword evidence="6 7" id="KW-0472">Membrane</keyword>
<evidence type="ECO:0000256" key="7">
    <source>
        <dbReference type="PROSITE-ProRule" id="PRU00473"/>
    </source>
</evidence>
<dbReference type="PANTHER" id="PTHR30329">
    <property type="entry name" value="STATOR ELEMENT OF FLAGELLAR MOTOR COMPLEX"/>
    <property type="match status" value="1"/>
</dbReference>
<keyword evidence="5 9" id="KW-1133">Transmembrane helix</keyword>
<evidence type="ECO:0000256" key="1">
    <source>
        <dbReference type="ARBA" id="ARBA00004162"/>
    </source>
</evidence>
<sequence>MAKHKHEEHENHERWLVSYADFITLLFAFFVVMYSISSVNVGKYRTVSESIKAALNPIVSPPSSPTPISLSASKAALTAPDAPGSKEVVVRKLQNLVKSIKAVSQMSMVRITEKVNGDIVITIPDQLLFNSGEAAVRSEALPFLQGLSGALVELNRHTKVEGHTDNVPIRTAHFPSNWELSAARAVMVVRVLSELYGVPSDHLAAVGHADTRPVTENLDPEQRAKNRRVEVVILEQAPPAPTLETGNNVDEFGRPTEDVSQSASQLVPELSGAGRLPMP</sequence>
<dbReference type="InterPro" id="IPR050330">
    <property type="entry name" value="Bact_OuterMem_StrucFunc"/>
</dbReference>
<evidence type="ECO:0000256" key="9">
    <source>
        <dbReference type="SAM" id="Phobius"/>
    </source>
</evidence>
<evidence type="ECO:0000259" key="10">
    <source>
        <dbReference type="PROSITE" id="PS51123"/>
    </source>
</evidence>
<dbReference type="SUPFAM" id="SSF103088">
    <property type="entry name" value="OmpA-like"/>
    <property type="match status" value="1"/>
</dbReference>
<dbReference type="AlphaFoldDB" id="A0A7S8J0B5"/>
<evidence type="ECO:0000256" key="3">
    <source>
        <dbReference type="ARBA" id="ARBA00022475"/>
    </source>
</evidence>
<dbReference type="PANTHER" id="PTHR30329:SF21">
    <property type="entry name" value="LIPOPROTEIN YIAD-RELATED"/>
    <property type="match status" value="1"/>
</dbReference>
<evidence type="ECO:0000313" key="11">
    <source>
        <dbReference type="EMBL" id="QPD04830.1"/>
    </source>
</evidence>
<dbReference type="InterPro" id="IPR036737">
    <property type="entry name" value="OmpA-like_sf"/>
</dbReference>
<dbReference type="Pfam" id="PF00691">
    <property type="entry name" value="OmpA"/>
    <property type="match status" value="1"/>
</dbReference>
<evidence type="ECO:0000313" key="12">
    <source>
        <dbReference type="Proteomes" id="UP000593737"/>
    </source>
</evidence>
<dbReference type="InterPro" id="IPR006665">
    <property type="entry name" value="OmpA-like"/>
</dbReference>
<dbReference type="Pfam" id="PF13677">
    <property type="entry name" value="MotB_plug"/>
    <property type="match status" value="1"/>
</dbReference>
<dbReference type="PROSITE" id="PS51123">
    <property type="entry name" value="OMPA_2"/>
    <property type="match status" value="1"/>
</dbReference>
<gene>
    <name evidence="11" type="ORF">Nkreftii_002604</name>
</gene>
<keyword evidence="3" id="KW-1003">Cell membrane</keyword>
<comment type="similarity">
    <text evidence="2">Belongs to the MotB family.</text>
</comment>
<evidence type="ECO:0000256" key="2">
    <source>
        <dbReference type="ARBA" id="ARBA00008914"/>
    </source>
</evidence>
<dbReference type="GO" id="GO:0005886">
    <property type="term" value="C:plasma membrane"/>
    <property type="evidence" value="ECO:0007669"/>
    <property type="project" value="UniProtKB-SubCell"/>
</dbReference>